<evidence type="ECO:0000256" key="5">
    <source>
        <dbReference type="ARBA" id="ARBA00022779"/>
    </source>
</evidence>
<feature type="domain" description="CheC-like protein" evidence="9">
    <location>
        <begin position="139"/>
        <end position="173"/>
    </location>
</feature>
<dbReference type="GO" id="GO:0016787">
    <property type="term" value="F:hydrolase activity"/>
    <property type="evidence" value="ECO:0007669"/>
    <property type="project" value="InterPro"/>
</dbReference>
<keyword evidence="10" id="KW-0969">Cilium</keyword>
<comment type="caution">
    <text evidence="10">The sequence shown here is derived from an EMBL/GenBank/DDBJ whole genome shotgun (WGS) entry which is preliminary data.</text>
</comment>
<dbReference type="InterPro" id="IPR051469">
    <property type="entry name" value="FliN/MopA/SpaO"/>
</dbReference>
<keyword evidence="10" id="KW-0282">Flagellum</keyword>
<feature type="compositionally biased region" description="Low complexity" evidence="7">
    <location>
        <begin position="262"/>
        <end position="280"/>
    </location>
</feature>
<dbReference type="InterPro" id="IPR001172">
    <property type="entry name" value="FliN_T3SS_HrcQb"/>
</dbReference>
<feature type="domain" description="Flagellar motor switch protein FliN-like C-terminal" evidence="8">
    <location>
        <begin position="341"/>
        <end position="411"/>
    </location>
</feature>
<dbReference type="PANTHER" id="PTHR43484:SF1">
    <property type="entry name" value="FLAGELLAR MOTOR SWITCH PROTEIN FLIN"/>
    <property type="match status" value="1"/>
</dbReference>
<keyword evidence="11" id="KW-1185">Reference proteome</keyword>
<feature type="domain" description="CheC-like protein" evidence="9">
    <location>
        <begin position="41"/>
        <end position="77"/>
    </location>
</feature>
<reference evidence="10 11" key="1">
    <citation type="submission" date="2016-10" db="EMBL/GenBank/DDBJ databases">
        <title>Draft genome sequences of four alkaliphilic bacteria belonging to the Anaerobacillus genus.</title>
        <authorList>
            <person name="Bassil N.M."/>
            <person name="Lloyd J.R."/>
        </authorList>
    </citation>
    <scope>NUCLEOTIDE SEQUENCE [LARGE SCALE GENOMIC DNA]</scope>
    <source>
        <strain evidence="10 11">DSM 15340</strain>
    </source>
</reference>
<gene>
    <name evidence="10" type="ORF">BKP35_15630</name>
</gene>
<dbReference type="GO" id="GO:0005886">
    <property type="term" value="C:plasma membrane"/>
    <property type="evidence" value="ECO:0007669"/>
    <property type="project" value="UniProtKB-SubCell"/>
</dbReference>
<dbReference type="EMBL" id="MLQQ01000042">
    <property type="protein sequence ID" value="OIJ09912.1"/>
    <property type="molecule type" value="Genomic_DNA"/>
</dbReference>
<dbReference type="GO" id="GO:0006935">
    <property type="term" value="P:chemotaxis"/>
    <property type="evidence" value="ECO:0007669"/>
    <property type="project" value="UniProtKB-KW"/>
</dbReference>
<dbReference type="Gene3D" id="2.30.330.10">
    <property type="entry name" value="SpoA-like"/>
    <property type="match status" value="1"/>
</dbReference>
<evidence type="ECO:0000256" key="2">
    <source>
        <dbReference type="ARBA" id="ARBA00009226"/>
    </source>
</evidence>
<dbReference type="PRINTS" id="PR00956">
    <property type="entry name" value="FLGMOTORFLIN"/>
</dbReference>
<dbReference type="CDD" id="cd17907">
    <property type="entry name" value="FliY_FliN-Y"/>
    <property type="match status" value="1"/>
</dbReference>
<sequence length="421" mass="46190">MSDMLSQDEINALLNGLNNDDNEESDENGTSINIEDYISSIEQDALGEIGNISFGSAATALSTLLNQKVDITTPKVSVIPKQELEEQFPKPHVAIHVKYTEGFEGMNVLVIKTHDAAVIANLMLGGDGTEIASDDLGEMEISAVQEAMNQMMGSASTSMSTIFNKKVDISPPGIDLMDVKEGQGTKNIPDDDILVKISFNLKVGTLIDSQIMQLVTVSFAKELVDQLMNPSSDEEELLEEPVSQAPNQGHQEQNEQVTEFEQPSQQAPQQHEQQVPQMQQYDGAPQGQYYEQQPPTPRQPQSFGGPAYASQNQRAANVQPVAFSNFEPPSLNDNESKNLNMLLDINLQVTVELGRTKRSIKEILELSQGSIIELDKLAGEPVDILVNNKLIAKGEVVVIDENFGVRVTDIISQTDRLKNLQ</sequence>
<dbReference type="PANTHER" id="PTHR43484">
    <property type="match status" value="1"/>
</dbReference>
<dbReference type="InterPro" id="IPR028976">
    <property type="entry name" value="CheC-like_sf"/>
</dbReference>
<comment type="subcellular location">
    <subcellularLocation>
        <location evidence="1">Cell membrane</location>
        <topology evidence="1">Peripheral membrane protein</topology>
        <orientation evidence="1">Cytoplasmic side</orientation>
    </subcellularLocation>
</comment>
<organism evidence="10 11">
    <name type="scientific">Anaerobacillus arseniciselenatis</name>
    <dbReference type="NCBI Taxonomy" id="85682"/>
    <lineage>
        <taxon>Bacteria</taxon>
        <taxon>Bacillati</taxon>
        <taxon>Bacillota</taxon>
        <taxon>Bacilli</taxon>
        <taxon>Bacillales</taxon>
        <taxon>Bacillaceae</taxon>
        <taxon>Anaerobacillus</taxon>
    </lineage>
</organism>
<dbReference type="RefSeq" id="WP_071314299.1">
    <property type="nucleotide sequence ID" value="NZ_MLQQ01000042.1"/>
</dbReference>
<comment type="similarity">
    <text evidence="2">Belongs to the FliN/MopA/SpaO family.</text>
</comment>
<dbReference type="OrthoDB" id="9773459at2"/>
<dbReference type="GO" id="GO:0071973">
    <property type="term" value="P:bacterial-type flagellum-dependent cell motility"/>
    <property type="evidence" value="ECO:0007669"/>
    <property type="project" value="InterPro"/>
</dbReference>
<dbReference type="InterPro" id="IPR007597">
    <property type="entry name" value="CheC"/>
</dbReference>
<accession>A0A1S2LBP4</accession>
<dbReference type="GO" id="GO:0003774">
    <property type="term" value="F:cytoskeletal motor activity"/>
    <property type="evidence" value="ECO:0007669"/>
    <property type="project" value="InterPro"/>
</dbReference>
<dbReference type="Proteomes" id="UP000180098">
    <property type="component" value="Unassembled WGS sequence"/>
</dbReference>
<keyword evidence="6" id="KW-0472">Membrane</keyword>
<dbReference type="InterPro" id="IPR036429">
    <property type="entry name" value="SpoA-like_sf"/>
</dbReference>
<dbReference type="Gene3D" id="3.40.1550.10">
    <property type="entry name" value="CheC-like"/>
    <property type="match status" value="1"/>
</dbReference>
<dbReference type="InterPro" id="IPR001543">
    <property type="entry name" value="FliN-like_C"/>
</dbReference>
<proteinExistence type="inferred from homology"/>
<evidence type="ECO:0000313" key="10">
    <source>
        <dbReference type="EMBL" id="OIJ09912.1"/>
    </source>
</evidence>
<name>A0A1S2LBP4_9BACI</name>
<dbReference type="GO" id="GO:0009425">
    <property type="term" value="C:bacterial-type flagellum basal body"/>
    <property type="evidence" value="ECO:0007669"/>
    <property type="project" value="InterPro"/>
</dbReference>
<keyword evidence="5" id="KW-0283">Flagellar rotation</keyword>
<dbReference type="Pfam" id="PF01052">
    <property type="entry name" value="FliMN_C"/>
    <property type="match status" value="1"/>
</dbReference>
<dbReference type="NCBIfam" id="NF005995">
    <property type="entry name" value="PRK08119.1"/>
    <property type="match status" value="1"/>
</dbReference>
<dbReference type="InterPro" id="IPR012826">
    <property type="entry name" value="FliN"/>
</dbReference>
<feature type="region of interest" description="Disordered" evidence="7">
    <location>
        <begin position="230"/>
        <end position="316"/>
    </location>
</feature>
<evidence type="ECO:0000256" key="7">
    <source>
        <dbReference type="SAM" id="MobiDB-lite"/>
    </source>
</evidence>
<keyword evidence="10" id="KW-0966">Cell projection</keyword>
<evidence type="ECO:0000256" key="6">
    <source>
        <dbReference type="ARBA" id="ARBA00023136"/>
    </source>
</evidence>
<evidence type="ECO:0000259" key="8">
    <source>
        <dbReference type="Pfam" id="PF01052"/>
    </source>
</evidence>
<feature type="compositionally biased region" description="Polar residues" evidence="7">
    <location>
        <begin position="244"/>
        <end position="261"/>
    </location>
</feature>
<evidence type="ECO:0000259" key="9">
    <source>
        <dbReference type="Pfam" id="PF04509"/>
    </source>
</evidence>
<evidence type="ECO:0000313" key="11">
    <source>
        <dbReference type="Proteomes" id="UP000180098"/>
    </source>
</evidence>
<dbReference type="Pfam" id="PF04509">
    <property type="entry name" value="CheC"/>
    <property type="match status" value="2"/>
</dbReference>
<dbReference type="AlphaFoldDB" id="A0A1S2LBP4"/>
<keyword evidence="3" id="KW-1003">Cell membrane</keyword>
<evidence type="ECO:0000256" key="1">
    <source>
        <dbReference type="ARBA" id="ARBA00004413"/>
    </source>
</evidence>
<keyword evidence="4" id="KW-0145">Chemotaxis</keyword>
<dbReference type="SUPFAM" id="SSF101801">
    <property type="entry name" value="Surface presentation of antigens (SPOA)"/>
    <property type="match status" value="1"/>
</dbReference>
<protein>
    <submittedName>
        <fullName evidence="10">Flagellar motor switch phosphatase FliY</fullName>
    </submittedName>
</protein>
<evidence type="ECO:0000256" key="4">
    <source>
        <dbReference type="ARBA" id="ARBA00022500"/>
    </source>
</evidence>
<evidence type="ECO:0000256" key="3">
    <source>
        <dbReference type="ARBA" id="ARBA00022475"/>
    </source>
</evidence>
<dbReference type="NCBIfam" id="TIGR02480">
    <property type="entry name" value="fliN"/>
    <property type="match status" value="1"/>
</dbReference>
<dbReference type="SUPFAM" id="SSF103039">
    <property type="entry name" value="CheC-like"/>
    <property type="match status" value="1"/>
</dbReference>